<feature type="compositionally biased region" description="Basic and acidic residues" evidence="1">
    <location>
        <begin position="66"/>
        <end position="75"/>
    </location>
</feature>
<dbReference type="Proteomes" id="UP000821853">
    <property type="component" value="Unassembled WGS sequence"/>
</dbReference>
<dbReference type="EMBL" id="JABSTR010000008">
    <property type="protein sequence ID" value="KAH9377168.1"/>
    <property type="molecule type" value="Genomic_DNA"/>
</dbReference>
<evidence type="ECO:0000313" key="3">
    <source>
        <dbReference type="Proteomes" id="UP000821853"/>
    </source>
</evidence>
<comment type="caution">
    <text evidence="2">The sequence shown here is derived from an EMBL/GenBank/DDBJ whole genome shotgun (WGS) entry which is preliminary data.</text>
</comment>
<gene>
    <name evidence="2" type="ORF">HPB48_017918</name>
</gene>
<name>A0A9J6GR47_HAELO</name>
<dbReference type="VEuPathDB" id="VectorBase:HLOH_042920"/>
<organism evidence="2 3">
    <name type="scientific">Haemaphysalis longicornis</name>
    <name type="common">Bush tick</name>
    <dbReference type="NCBI Taxonomy" id="44386"/>
    <lineage>
        <taxon>Eukaryota</taxon>
        <taxon>Metazoa</taxon>
        <taxon>Ecdysozoa</taxon>
        <taxon>Arthropoda</taxon>
        <taxon>Chelicerata</taxon>
        <taxon>Arachnida</taxon>
        <taxon>Acari</taxon>
        <taxon>Parasitiformes</taxon>
        <taxon>Ixodida</taxon>
        <taxon>Ixodoidea</taxon>
        <taxon>Ixodidae</taxon>
        <taxon>Haemaphysalinae</taxon>
        <taxon>Haemaphysalis</taxon>
    </lineage>
</organism>
<evidence type="ECO:0000313" key="2">
    <source>
        <dbReference type="EMBL" id="KAH9377168.1"/>
    </source>
</evidence>
<evidence type="ECO:0000256" key="1">
    <source>
        <dbReference type="SAM" id="MobiDB-lite"/>
    </source>
</evidence>
<feature type="region of interest" description="Disordered" evidence="1">
    <location>
        <begin position="1"/>
        <end position="84"/>
    </location>
</feature>
<dbReference type="AlphaFoldDB" id="A0A9J6GR47"/>
<proteinExistence type="predicted"/>
<keyword evidence="3" id="KW-1185">Reference proteome</keyword>
<reference evidence="2 3" key="1">
    <citation type="journal article" date="2020" name="Cell">
        <title>Large-Scale Comparative Analyses of Tick Genomes Elucidate Their Genetic Diversity and Vector Capacities.</title>
        <authorList>
            <consortium name="Tick Genome and Microbiome Consortium (TIGMIC)"/>
            <person name="Jia N."/>
            <person name="Wang J."/>
            <person name="Shi W."/>
            <person name="Du L."/>
            <person name="Sun Y."/>
            <person name="Zhan W."/>
            <person name="Jiang J.F."/>
            <person name="Wang Q."/>
            <person name="Zhang B."/>
            <person name="Ji P."/>
            <person name="Bell-Sakyi L."/>
            <person name="Cui X.M."/>
            <person name="Yuan T.T."/>
            <person name="Jiang B.G."/>
            <person name="Yang W.F."/>
            <person name="Lam T.T."/>
            <person name="Chang Q.C."/>
            <person name="Ding S.J."/>
            <person name="Wang X.J."/>
            <person name="Zhu J.G."/>
            <person name="Ruan X.D."/>
            <person name="Zhao L."/>
            <person name="Wei J.T."/>
            <person name="Ye R.Z."/>
            <person name="Que T.C."/>
            <person name="Du C.H."/>
            <person name="Zhou Y.H."/>
            <person name="Cheng J.X."/>
            <person name="Dai P.F."/>
            <person name="Guo W.B."/>
            <person name="Han X.H."/>
            <person name="Huang E.J."/>
            <person name="Li L.F."/>
            <person name="Wei W."/>
            <person name="Gao Y.C."/>
            <person name="Liu J.Z."/>
            <person name="Shao H.Z."/>
            <person name="Wang X."/>
            <person name="Wang C.C."/>
            <person name="Yang T.C."/>
            <person name="Huo Q.B."/>
            <person name="Li W."/>
            <person name="Chen H.Y."/>
            <person name="Chen S.E."/>
            <person name="Zhou L.G."/>
            <person name="Ni X.B."/>
            <person name="Tian J.H."/>
            <person name="Sheng Y."/>
            <person name="Liu T."/>
            <person name="Pan Y.S."/>
            <person name="Xia L.Y."/>
            <person name="Li J."/>
            <person name="Zhao F."/>
            <person name="Cao W.C."/>
        </authorList>
    </citation>
    <scope>NUCLEOTIDE SEQUENCE [LARGE SCALE GENOMIC DNA]</scope>
    <source>
        <strain evidence="2">HaeL-2018</strain>
    </source>
</reference>
<accession>A0A9J6GR47</accession>
<sequence>MLATNEEELCMAPPDSTKNPADSPKVHPAAKKSNHASIGEEVAPTPSHLEGHTHDPLSRNSHRTGGNREVRRDRPTGSAVGDFA</sequence>
<protein>
    <submittedName>
        <fullName evidence="2">Uncharacterized protein</fullName>
    </submittedName>
</protein>